<dbReference type="KEGG" id="scy:SCATT_36420"/>
<evidence type="ECO:0000313" key="3">
    <source>
        <dbReference type="Proteomes" id="UP000007842"/>
    </source>
</evidence>
<dbReference type="HOGENOM" id="CLU_2604447_0_0_11"/>
<keyword evidence="3" id="KW-1185">Reference proteome</keyword>
<feature type="region of interest" description="Disordered" evidence="1">
    <location>
        <begin position="1"/>
        <end position="79"/>
    </location>
</feature>
<feature type="compositionally biased region" description="Basic and acidic residues" evidence="1">
    <location>
        <begin position="1"/>
        <end position="26"/>
    </location>
</feature>
<sequence length="79" mass="8535">MTGRWEPDRSGATDRSDRPDRPRRGEMTGPIVLTDRTDHAGGTARGGPGRPRAPHVVGRPAAWGPGVRARDVMGEARRP</sequence>
<proteinExistence type="predicted"/>
<evidence type="ECO:0000313" key="2">
    <source>
        <dbReference type="EMBL" id="AEW96013.1"/>
    </source>
</evidence>
<feature type="compositionally biased region" description="Basic and acidic residues" evidence="1">
    <location>
        <begin position="68"/>
        <end position="79"/>
    </location>
</feature>
<dbReference type="EMBL" id="CP003219">
    <property type="protein sequence ID" value="AEW96013.1"/>
    <property type="molecule type" value="Genomic_DNA"/>
</dbReference>
<organism evidence="2 3">
    <name type="scientific">Streptantibioticus cattleyicolor (strain ATCC 35852 / DSM 46488 / JCM 4925 / NBRC 14057 / NRRL 8057)</name>
    <name type="common">Streptomyces cattleya</name>
    <dbReference type="NCBI Taxonomy" id="1003195"/>
    <lineage>
        <taxon>Bacteria</taxon>
        <taxon>Bacillati</taxon>
        <taxon>Actinomycetota</taxon>
        <taxon>Actinomycetes</taxon>
        <taxon>Kitasatosporales</taxon>
        <taxon>Streptomycetaceae</taxon>
        <taxon>Streptantibioticus</taxon>
    </lineage>
</organism>
<reference evidence="3" key="1">
    <citation type="submission" date="2011-12" db="EMBL/GenBank/DDBJ databases">
        <title>Complete genome sequence of Streptomyces cattleya strain DSM 46488.</title>
        <authorList>
            <person name="Ou H.-Y."/>
            <person name="Li P."/>
            <person name="Zhao C."/>
            <person name="O'Hagan D."/>
            <person name="Deng Z."/>
        </authorList>
    </citation>
    <scope>NUCLEOTIDE SEQUENCE [LARGE SCALE GENOMIC DNA]</scope>
    <source>
        <strain evidence="3">ATCC 35852 / DSM 46488 / JCM 4925 / NBRC 14057 / NRRL 8057</strain>
    </source>
</reference>
<dbReference type="PATRIC" id="fig|1003195.11.peg.5114"/>
<gene>
    <name evidence="2" type="ordered locus">SCATT_36420</name>
</gene>
<accession>F8JZD3</accession>
<name>F8JZD3_STREN</name>
<protein>
    <submittedName>
        <fullName evidence="2">Uncharacterized protein</fullName>
    </submittedName>
</protein>
<dbReference type="KEGG" id="sct:SCAT_3650"/>
<dbReference type="Proteomes" id="UP000007842">
    <property type="component" value="Chromosome"/>
</dbReference>
<dbReference type="AlphaFoldDB" id="F8JZD3"/>
<accession>G8X022</accession>
<evidence type="ECO:0000256" key="1">
    <source>
        <dbReference type="SAM" id="MobiDB-lite"/>
    </source>
</evidence>